<dbReference type="Proteomes" id="UP000254802">
    <property type="component" value="Unassembled WGS sequence"/>
</dbReference>
<dbReference type="AlphaFoldDB" id="A0A378MYI9"/>
<evidence type="ECO:0000313" key="4">
    <source>
        <dbReference type="Proteomes" id="UP000254802"/>
    </source>
</evidence>
<dbReference type="EMBL" id="UGPL01000006">
    <property type="protein sequence ID" value="STY65383.1"/>
    <property type="molecule type" value="Genomic_DNA"/>
</dbReference>
<dbReference type="EMBL" id="UGPN01000002">
    <property type="protein sequence ID" value="STY61273.1"/>
    <property type="molecule type" value="Genomic_DNA"/>
</dbReference>
<dbReference type="Proteomes" id="UP000254031">
    <property type="component" value="Unassembled WGS sequence"/>
</dbReference>
<accession>A0A378MYI9</accession>
<evidence type="ECO:0000313" key="3">
    <source>
        <dbReference type="Proteomes" id="UP000254031"/>
    </source>
</evidence>
<name>A0A378MYI9_MANHA</name>
<gene>
    <name evidence="1" type="ORF">NCTC10638_02482</name>
    <name evidence="2" type="ORF">NCTC9380_00648</name>
</gene>
<reference evidence="3 4" key="1">
    <citation type="submission" date="2018-06" db="EMBL/GenBank/DDBJ databases">
        <authorList>
            <consortium name="Pathogen Informatics"/>
            <person name="Doyle S."/>
        </authorList>
    </citation>
    <scope>NUCLEOTIDE SEQUENCE [LARGE SCALE GENOMIC DNA]</scope>
    <source>
        <strain evidence="1 4">NCTC10638</strain>
        <strain evidence="2 3">NCTC9380</strain>
    </source>
</reference>
<organism evidence="1 4">
    <name type="scientific">Mannheimia haemolytica</name>
    <name type="common">Pasteurella haemolytica</name>
    <dbReference type="NCBI Taxonomy" id="75985"/>
    <lineage>
        <taxon>Bacteria</taxon>
        <taxon>Pseudomonadati</taxon>
        <taxon>Pseudomonadota</taxon>
        <taxon>Gammaproteobacteria</taxon>
        <taxon>Pasteurellales</taxon>
        <taxon>Pasteurellaceae</taxon>
        <taxon>Mannheimia</taxon>
    </lineage>
</organism>
<sequence length="35" mass="3938">MNKFERGQAVIFNKNIAALSFNLPYCLVSSGNLYN</sequence>
<proteinExistence type="predicted"/>
<evidence type="ECO:0000313" key="2">
    <source>
        <dbReference type="EMBL" id="STY65383.1"/>
    </source>
</evidence>
<evidence type="ECO:0000313" key="1">
    <source>
        <dbReference type="EMBL" id="STY61273.1"/>
    </source>
</evidence>
<protein>
    <submittedName>
        <fullName evidence="1">Uncharacterized protein</fullName>
    </submittedName>
</protein>